<sequence length="115" mass="12717">MLAATAIILGGVQFARPKGTASHRVLGRVWVACMAIVALSSFFIHEIRMIGPFSAIHLLSVLTLITLWQAIRLARRGDIVRHKKAMVRLYVLALLITGAFTLLPGRLMYRVFFGG</sequence>
<dbReference type="EMBL" id="NOXU01000007">
    <property type="protein sequence ID" value="OYQ37899.1"/>
    <property type="molecule type" value="Genomic_DNA"/>
</dbReference>
<evidence type="ECO:0000256" key="1">
    <source>
        <dbReference type="SAM" id="Phobius"/>
    </source>
</evidence>
<evidence type="ECO:0000313" key="2">
    <source>
        <dbReference type="EMBL" id="OYQ37899.1"/>
    </source>
</evidence>
<keyword evidence="1" id="KW-0472">Membrane</keyword>
<feature type="transmembrane region" description="Helical" evidence="1">
    <location>
        <begin position="89"/>
        <end position="109"/>
    </location>
</feature>
<comment type="caution">
    <text evidence="2">The sequence shown here is derived from an EMBL/GenBank/DDBJ whole genome shotgun (WGS) entry which is preliminary data.</text>
</comment>
<gene>
    <name evidence="2" type="ORF">CHU95_00220</name>
</gene>
<feature type="transmembrane region" description="Helical" evidence="1">
    <location>
        <begin position="50"/>
        <end position="68"/>
    </location>
</feature>
<protein>
    <recommendedName>
        <fullName evidence="4">DUF2306 domain-containing protein</fullName>
    </recommendedName>
</protein>
<organism evidence="2 3">
    <name type="scientific">Niveispirillum lacus</name>
    <dbReference type="NCBI Taxonomy" id="1981099"/>
    <lineage>
        <taxon>Bacteria</taxon>
        <taxon>Pseudomonadati</taxon>
        <taxon>Pseudomonadota</taxon>
        <taxon>Alphaproteobacteria</taxon>
        <taxon>Rhodospirillales</taxon>
        <taxon>Azospirillaceae</taxon>
        <taxon>Niveispirillum</taxon>
    </lineage>
</organism>
<accession>A0A255Z8X7</accession>
<dbReference type="OrthoDB" id="9815686at2"/>
<evidence type="ECO:0008006" key="4">
    <source>
        <dbReference type="Google" id="ProtNLM"/>
    </source>
</evidence>
<dbReference type="Pfam" id="PF10067">
    <property type="entry name" value="DUF2306"/>
    <property type="match status" value="1"/>
</dbReference>
<keyword evidence="1" id="KW-1133">Transmembrane helix</keyword>
<keyword evidence="1" id="KW-0812">Transmembrane</keyword>
<reference evidence="2 3" key="1">
    <citation type="submission" date="2017-07" db="EMBL/GenBank/DDBJ databases">
        <title>Niveispirillum cyanobacteriorum sp. nov., isolated from cyanobacterial aggregates in a eutrophic lake.</title>
        <authorList>
            <person name="Cai H."/>
        </authorList>
    </citation>
    <scope>NUCLEOTIDE SEQUENCE [LARGE SCALE GENOMIC DNA]</scope>
    <source>
        <strain evidence="3">TH1-14</strain>
    </source>
</reference>
<proteinExistence type="predicted"/>
<dbReference type="Proteomes" id="UP000216998">
    <property type="component" value="Unassembled WGS sequence"/>
</dbReference>
<feature type="transmembrane region" description="Helical" evidence="1">
    <location>
        <begin position="25"/>
        <end position="44"/>
    </location>
</feature>
<name>A0A255Z8X7_9PROT</name>
<evidence type="ECO:0000313" key="3">
    <source>
        <dbReference type="Proteomes" id="UP000216998"/>
    </source>
</evidence>
<dbReference type="InterPro" id="IPR018750">
    <property type="entry name" value="DUF2306_membrane"/>
</dbReference>
<keyword evidence="3" id="KW-1185">Reference proteome</keyword>
<dbReference type="AlphaFoldDB" id="A0A255Z8X7"/>